<evidence type="ECO:0000313" key="2">
    <source>
        <dbReference type="Proteomes" id="UP001320148"/>
    </source>
</evidence>
<accession>A0ABN6F8Y0</accession>
<organism evidence="1 2">
    <name type="scientific">Desulfoluna limicola</name>
    <dbReference type="NCBI Taxonomy" id="2810562"/>
    <lineage>
        <taxon>Bacteria</taxon>
        <taxon>Pseudomonadati</taxon>
        <taxon>Thermodesulfobacteriota</taxon>
        <taxon>Desulfobacteria</taxon>
        <taxon>Desulfobacterales</taxon>
        <taxon>Desulfolunaceae</taxon>
        <taxon>Desulfoluna</taxon>
    </lineage>
</organism>
<dbReference type="RefSeq" id="WP_236889651.1">
    <property type="nucleotide sequence ID" value="NZ_AP024488.1"/>
</dbReference>
<evidence type="ECO:0000313" key="1">
    <source>
        <dbReference type="EMBL" id="BCS98245.1"/>
    </source>
</evidence>
<dbReference type="InterPro" id="IPR019300">
    <property type="entry name" value="CooT"/>
</dbReference>
<protein>
    <submittedName>
        <fullName evidence="1">RNA-binding protein</fullName>
    </submittedName>
</protein>
<keyword evidence="2" id="KW-1185">Reference proteome</keyword>
<name>A0ABN6F8Y0_9BACT</name>
<reference evidence="1 2" key="1">
    <citation type="submission" date="2021-02" db="EMBL/GenBank/DDBJ databases">
        <title>Complete genome of Desulfoluna sp. strain ASN36.</title>
        <authorList>
            <person name="Takahashi A."/>
            <person name="Kojima H."/>
            <person name="Fukui M."/>
        </authorList>
    </citation>
    <scope>NUCLEOTIDE SEQUENCE [LARGE SCALE GENOMIC DNA]</scope>
    <source>
        <strain evidence="1 2">ASN36</strain>
    </source>
</reference>
<proteinExistence type="predicted"/>
<sequence length="67" mass="7354">MCEASAYLITDGEPELIMESVDVAIPTEEGELKLVNIFGEQRFIKGAIESLSLVDHKIFIRETGVAS</sequence>
<dbReference type="Proteomes" id="UP001320148">
    <property type="component" value="Chromosome"/>
</dbReference>
<gene>
    <name evidence="1" type="ORF">DSLASN_38770</name>
</gene>
<dbReference type="EMBL" id="AP024488">
    <property type="protein sequence ID" value="BCS98245.1"/>
    <property type="molecule type" value="Genomic_DNA"/>
</dbReference>
<dbReference type="Pfam" id="PF10133">
    <property type="entry name" value="CooT"/>
    <property type="match status" value="1"/>
</dbReference>